<feature type="region of interest" description="Disordered" evidence="1">
    <location>
        <begin position="1"/>
        <end position="41"/>
    </location>
</feature>
<sequence length="55" mass="5790">MPSSNCATAKESPLSVPPAEIFRTSPRFSRHRARGPAVTGAAVAQLARLSLRPSS</sequence>
<gene>
    <name evidence="2" type="ORF">KDA82_08985</name>
</gene>
<evidence type="ECO:0000256" key="1">
    <source>
        <dbReference type="SAM" id="MobiDB-lite"/>
    </source>
</evidence>
<dbReference type="Proteomes" id="UP000675554">
    <property type="component" value="Unassembled WGS sequence"/>
</dbReference>
<comment type="caution">
    <text evidence="2">The sequence shown here is derived from an EMBL/GenBank/DDBJ whole genome shotgun (WGS) entry which is preliminary data.</text>
</comment>
<evidence type="ECO:0000313" key="3">
    <source>
        <dbReference type="Proteomes" id="UP000675554"/>
    </source>
</evidence>
<dbReference type="AlphaFoldDB" id="A0A8T4ITG4"/>
<proteinExistence type="predicted"/>
<reference evidence="2" key="1">
    <citation type="submission" date="2021-04" db="EMBL/GenBank/DDBJ databases">
        <title>Sequencing of actinobacteria type strains.</title>
        <authorList>
            <person name="Nguyen G.-S."/>
            <person name="Wentzel A."/>
        </authorList>
    </citation>
    <scope>NUCLEOTIDE SEQUENCE</scope>
    <source>
        <strain evidence="2">DSM 42095</strain>
    </source>
</reference>
<protein>
    <submittedName>
        <fullName evidence="2">Uncharacterized protein</fullName>
    </submittedName>
</protein>
<keyword evidence="3" id="KW-1185">Reference proteome</keyword>
<name>A0A8T4ITG4_9ACTN</name>
<accession>A0A8T4ITG4</accession>
<evidence type="ECO:0000313" key="2">
    <source>
        <dbReference type="EMBL" id="MBR7673147.1"/>
    </source>
</evidence>
<organism evidence="2 3">
    <name type="scientific">Streptomyces daliensis</name>
    <dbReference type="NCBI Taxonomy" id="299421"/>
    <lineage>
        <taxon>Bacteria</taxon>
        <taxon>Bacillati</taxon>
        <taxon>Actinomycetota</taxon>
        <taxon>Actinomycetes</taxon>
        <taxon>Kitasatosporales</taxon>
        <taxon>Streptomycetaceae</taxon>
        <taxon>Streptomyces</taxon>
    </lineage>
</organism>
<dbReference type="EMBL" id="JAGSMN010000177">
    <property type="protein sequence ID" value="MBR7673147.1"/>
    <property type="molecule type" value="Genomic_DNA"/>
</dbReference>